<keyword evidence="3 6" id="KW-1133">Transmembrane helix</keyword>
<reference evidence="8 9" key="1">
    <citation type="journal article" date="2012" name="J. Bacteriol.">
        <title>Complete Genome Sequence of Mycobacterium vaccae Type Strain ATCC 25954.</title>
        <authorList>
            <person name="Ho Y.S."/>
            <person name="Adroub S.A."/>
            <person name="Abadi M."/>
            <person name="Al Alwan B."/>
            <person name="Alkhateeb R."/>
            <person name="Gao G."/>
            <person name="Ragab A."/>
            <person name="Ali S."/>
            <person name="van Soolingen D."/>
            <person name="Bitter W."/>
            <person name="Pain A."/>
            <person name="Abdallah A.M."/>
        </authorList>
    </citation>
    <scope>NUCLEOTIDE SEQUENCE [LARGE SCALE GENOMIC DNA]</scope>
    <source>
        <strain evidence="8 9">ATCC 25954</strain>
    </source>
</reference>
<keyword evidence="5" id="KW-0046">Antibiotic resistance</keyword>
<evidence type="ECO:0000256" key="3">
    <source>
        <dbReference type="ARBA" id="ARBA00022989"/>
    </source>
</evidence>
<feature type="transmembrane region" description="Helical" evidence="6">
    <location>
        <begin position="95"/>
        <end position="119"/>
    </location>
</feature>
<feature type="transmembrane region" description="Helical" evidence="6">
    <location>
        <begin position="174"/>
        <end position="201"/>
    </location>
</feature>
<keyword evidence="2 6" id="KW-0812">Transmembrane</keyword>
<dbReference type="GO" id="GO:0043215">
    <property type="term" value="P:daunorubicin transport"/>
    <property type="evidence" value="ECO:0007669"/>
    <property type="project" value="InterPro"/>
</dbReference>
<dbReference type="PANTHER" id="PTHR43027">
    <property type="entry name" value="DOXORUBICIN RESISTANCE ABC TRANSPORTER PERMEASE PROTEIN DRRC-RELATED"/>
    <property type="match status" value="1"/>
</dbReference>
<comment type="subcellular location">
    <subcellularLocation>
        <location evidence="6">Cell membrane</location>
        <topology evidence="6">Multi-pass membrane protein</topology>
    </subcellularLocation>
    <subcellularLocation>
        <location evidence="1">Membrane</location>
        <topology evidence="1">Multi-pass membrane protein</topology>
    </subcellularLocation>
</comment>
<dbReference type="HOGENOM" id="CLU_039483_2_1_11"/>
<dbReference type="PROSITE" id="PS51012">
    <property type="entry name" value="ABC_TM2"/>
    <property type="match status" value="1"/>
</dbReference>
<feature type="transmembrane region" description="Helical" evidence="6">
    <location>
        <begin position="62"/>
        <end position="83"/>
    </location>
</feature>
<dbReference type="NCBIfam" id="TIGR00025">
    <property type="entry name" value="Mtu_efflux"/>
    <property type="match status" value="1"/>
</dbReference>
<dbReference type="Pfam" id="PF01061">
    <property type="entry name" value="ABC2_membrane"/>
    <property type="match status" value="1"/>
</dbReference>
<comment type="caution">
    <text evidence="8">The sequence shown here is derived from an EMBL/GenBank/DDBJ whole genome shotgun (WGS) entry which is preliminary data.</text>
</comment>
<dbReference type="PATRIC" id="fig|1194972.3.peg.4590"/>
<keyword evidence="6" id="KW-1003">Cell membrane</keyword>
<comment type="similarity">
    <text evidence="6">Belongs to the ABC-2 integral membrane protein family.</text>
</comment>
<dbReference type="InterPro" id="IPR047817">
    <property type="entry name" value="ABC2_TM_bact-type"/>
</dbReference>
<evidence type="ECO:0000313" key="9">
    <source>
        <dbReference type="Proteomes" id="UP000006072"/>
    </source>
</evidence>
<dbReference type="AlphaFoldDB" id="K0UU50"/>
<dbReference type="PIRSF" id="PIRSF006648">
    <property type="entry name" value="DrrB"/>
    <property type="match status" value="1"/>
</dbReference>
<dbReference type="Proteomes" id="UP000006072">
    <property type="component" value="Unassembled WGS sequence"/>
</dbReference>
<dbReference type="GO" id="GO:0043190">
    <property type="term" value="C:ATP-binding cassette (ABC) transporter complex"/>
    <property type="evidence" value="ECO:0007669"/>
    <property type="project" value="InterPro"/>
</dbReference>
<organism evidence="8 9">
    <name type="scientific">Mycolicibacterium vaccae ATCC 25954</name>
    <dbReference type="NCBI Taxonomy" id="1194972"/>
    <lineage>
        <taxon>Bacteria</taxon>
        <taxon>Bacillati</taxon>
        <taxon>Actinomycetota</taxon>
        <taxon>Actinomycetes</taxon>
        <taxon>Mycobacteriales</taxon>
        <taxon>Mycobacteriaceae</taxon>
        <taxon>Mycolicibacterium</taxon>
    </lineage>
</organism>
<gene>
    <name evidence="8" type="ORF">MVAC_23030</name>
</gene>
<sequence length="293" mass="31706">MGDAEATVGMTLEHSEPVVGAPYRPGGRHRREKIWENSPKRLLPQVGVLTWRILRRWSRDPATLVQSFVMPAAFLVALDIVLGDVLQEVTGHSGLYGQVPLVALVGGMTGAIIGAVGIMRERETGLLARFWVVPVHRAAGLLSRLAADFVRIVVITLVVMCVGLALGFRFEQGILAAVLWVFMPALFGVALSAAVLTLALFSSNTIVPQATEIVIAMLMFFSIGFVPLDQYPEWLQPIVEHQPVSYTIEAMRGLSLEGPIAEPVMFSVLWAVGIAAVCAVPLAIGYRKASKRG</sequence>
<evidence type="ECO:0000256" key="5">
    <source>
        <dbReference type="ARBA" id="ARBA00023251"/>
    </source>
</evidence>
<feature type="transmembrane region" description="Helical" evidence="6">
    <location>
        <begin position="149"/>
        <end position="168"/>
    </location>
</feature>
<keyword evidence="9" id="KW-1185">Reference proteome</keyword>
<accession>K0UU50</accession>
<name>K0UU50_MYCVA</name>
<dbReference type="InterPro" id="IPR004377">
    <property type="entry name" value="ABC_transpt_DrrB/DrrC"/>
</dbReference>
<dbReference type="PANTHER" id="PTHR43027:SF1">
    <property type="entry name" value="DOXORUBICIN RESISTANCE ABC TRANSPORTER PERMEASE PROTEIN DRRC-RELATED"/>
    <property type="match status" value="1"/>
</dbReference>
<evidence type="ECO:0000256" key="1">
    <source>
        <dbReference type="ARBA" id="ARBA00004141"/>
    </source>
</evidence>
<proteinExistence type="inferred from homology"/>
<feature type="domain" description="ABC transmembrane type-2" evidence="7">
    <location>
        <begin position="62"/>
        <end position="289"/>
    </location>
</feature>
<dbReference type="InterPro" id="IPR000412">
    <property type="entry name" value="ABC_2_transport"/>
</dbReference>
<feature type="transmembrane region" description="Helical" evidence="6">
    <location>
        <begin position="264"/>
        <end position="286"/>
    </location>
</feature>
<dbReference type="GO" id="GO:1900753">
    <property type="term" value="P:doxorubicin transport"/>
    <property type="evidence" value="ECO:0007669"/>
    <property type="project" value="InterPro"/>
</dbReference>
<dbReference type="GO" id="GO:0046677">
    <property type="term" value="P:response to antibiotic"/>
    <property type="evidence" value="ECO:0007669"/>
    <property type="project" value="UniProtKB-KW"/>
</dbReference>
<dbReference type="EMBL" id="ALQA01000065">
    <property type="protein sequence ID" value="EJZ06113.1"/>
    <property type="molecule type" value="Genomic_DNA"/>
</dbReference>
<dbReference type="eggNOG" id="COG0842">
    <property type="taxonomic scope" value="Bacteria"/>
</dbReference>
<evidence type="ECO:0000313" key="8">
    <source>
        <dbReference type="EMBL" id="EJZ06113.1"/>
    </source>
</evidence>
<feature type="transmembrane region" description="Helical" evidence="6">
    <location>
        <begin position="213"/>
        <end position="231"/>
    </location>
</feature>
<dbReference type="InterPro" id="IPR013525">
    <property type="entry name" value="ABC2_TM"/>
</dbReference>
<evidence type="ECO:0000256" key="2">
    <source>
        <dbReference type="ARBA" id="ARBA00022692"/>
    </source>
</evidence>
<protein>
    <recommendedName>
        <fullName evidence="6">Transport permease protein</fullName>
    </recommendedName>
</protein>
<dbReference type="InterPro" id="IPR052902">
    <property type="entry name" value="ABC-2_transporter"/>
</dbReference>
<keyword evidence="6" id="KW-0813">Transport</keyword>
<dbReference type="GO" id="GO:0140359">
    <property type="term" value="F:ABC-type transporter activity"/>
    <property type="evidence" value="ECO:0007669"/>
    <property type="project" value="InterPro"/>
</dbReference>
<evidence type="ECO:0000256" key="6">
    <source>
        <dbReference type="RuleBase" id="RU361157"/>
    </source>
</evidence>
<evidence type="ECO:0000259" key="7">
    <source>
        <dbReference type="PROSITE" id="PS51012"/>
    </source>
</evidence>
<keyword evidence="4 6" id="KW-0472">Membrane</keyword>
<evidence type="ECO:0000256" key="4">
    <source>
        <dbReference type="ARBA" id="ARBA00023136"/>
    </source>
</evidence>